<evidence type="ECO:0000313" key="4">
    <source>
        <dbReference type="Proteomes" id="UP001165065"/>
    </source>
</evidence>
<reference evidence="4" key="1">
    <citation type="journal article" date="2023" name="Commun. Biol.">
        <title>Genome analysis of Parmales, the sister group of diatoms, reveals the evolutionary specialization of diatoms from phago-mixotrophs to photoautotrophs.</title>
        <authorList>
            <person name="Ban H."/>
            <person name="Sato S."/>
            <person name="Yoshikawa S."/>
            <person name="Yamada K."/>
            <person name="Nakamura Y."/>
            <person name="Ichinomiya M."/>
            <person name="Sato N."/>
            <person name="Blanc-Mathieu R."/>
            <person name="Endo H."/>
            <person name="Kuwata A."/>
            <person name="Ogata H."/>
        </authorList>
    </citation>
    <scope>NUCLEOTIDE SEQUENCE [LARGE SCALE GENOMIC DNA]</scope>
</reference>
<keyword evidence="4" id="KW-1185">Reference proteome</keyword>
<dbReference type="GO" id="GO:0000145">
    <property type="term" value="C:exocyst"/>
    <property type="evidence" value="ECO:0007669"/>
    <property type="project" value="TreeGrafter"/>
</dbReference>
<protein>
    <recommendedName>
        <fullName evidence="2">Exocyst complex component Sec3 C-terminal domain-containing protein</fullName>
    </recommendedName>
</protein>
<evidence type="ECO:0000313" key="3">
    <source>
        <dbReference type="EMBL" id="GMI49281.1"/>
    </source>
</evidence>
<accession>A0A9W7GQW9</accession>
<dbReference type="InterPro" id="IPR048628">
    <property type="entry name" value="Sec3_C"/>
</dbReference>
<dbReference type="GO" id="GO:0006887">
    <property type="term" value="P:exocytosis"/>
    <property type="evidence" value="ECO:0007669"/>
    <property type="project" value="TreeGrafter"/>
</dbReference>
<feature type="region of interest" description="Disordered" evidence="1">
    <location>
        <begin position="28"/>
        <end position="58"/>
    </location>
</feature>
<comment type="caution">
    <text evidence="3">The sequence shown here is derived from an EMBL/GenBank/DDBJ whole genome shotgun (WGS) entry which is preliminary data.</text>
</comment>
<sequence>MSSTPVRHRRKSSIVAFLNSTTKSIRKASKYDSSGGGGGGDDNIDNATSSGGNSNNNGIVDSLKKKEAVATAMCLSCMKDDKVEPDDKVDKDAEYSCLFVSRIHKPDHSYNGGESAGLYNAYAFWKEGKERYLGVVRGAEEVYVLYVVVLPAEQGQEGAGGADVEIRHKLPLQGLRKVVCPGGDVGASRVGGNLELKFDDGTAVELSATPQMFAGENDNGYDTREAVVWNLMQLQKYLFKKTLLVDGIESEELEFLSSVHGFLADNNALCELIDQLEEDVLHGPPGGSASGSHGGVPVFKAGGSPGATSLSPSKKRAVNLFSDRQEEMDAEAVLNSLPWAGTDLDGLKVMLQEKLEALEVDCCEQLIEWEDERGEGKGGGGGENEKEGRKESLGSLVKTLTELDEELEKMEEWLTERNLAIKPLTVDCREIENENNALEQTWRSYGALAKEMDRLLNGLSIDGELEKVLRDPLGTLGIRDGRERIQIDQIDGDAIDITHKAGQALRAALDRAAEGGGVHLAAVNQRVETLLVISNTFCQNLGDALLNMFAELGEDMAQGLYVIEGCGHDSSKSGVALRIRNTQRRFQTLIMEFQPLVETLGSLKPEKVVSLRRGYADAVGKGVFNRKLAEEYFQKLRDVGEGEGLEPVGGEGWGGGFFGGGMGLKDYEVAILRGGGGRGGIGSDDKDSKISSLGTLLEEALSDFVPMVAREGYFVSSLFGLDEEEGDNEAVRKRKIESVCGCIQVGAKFVEEGLNILAGVGGVDVLSNLVGSLKIEEALSTLGKEGGERYAMEILTKMKEGTDKVWEAWVEDQIAWIGECHGIPYNGKRAGVFSSFAKFPTFVDRVLSNVGESGKGSEAITGSIAKIAGALFSSLKSVVERDGTDKQYACHVVVLENCNFFMKAIGKRRDDGLGTCFDELLQEAKVMFKRSCDKYVKWMIKREFKGLYTLFANISRIRKDVGDDDVLIHCPRASFSRTLGKEAGGVEVKEKVGDIRKRMEKHMCEESGGLDLVWGELGKALIKDYANFSKVSGSIFNLKFEVGVVELGKLVGAAGGDERAVMRRRSGVERKSTLGGGE</sequence>
<dbReference type="GO" id="GO:0006893">
    <property type="term" value="P:Golgi to plasma membrane transport"/>
    <property type="evidence" value="ECO:0007669"/>
    <property type="project" value="TreeGrafter"/>
</dbReference>
<dbReference type="EMBL" id="BRYA01000487">
    <property type="protein sequence ID" value="GMI49281.1"/>
    <property type="molecule type" value="Genomic_DNA"/>
</dbReference>
<evidence type="ECO:0000256" key="1">
    <source>
        <dbReference type="SAM" id="MobiDB-lite"/>
    </source>
</evidence>
<feature type="domain" description="Exocyst complex component Sec3 C-terminal" evidence="2">
    <location>
        <begin position="791"/>
        <end position="1031"/>
    </location>
</feature>
<dbReference type="PANTHER" id="PTHR16092:SF14">
    <property type="entry name" value="EXOCYST COMPLEX COMPONENT 1 ISOFORM X1"/>
    <property type="match status" value="1"/>
</dbReference>
<dbReference type="GO" id="GO:0005886">
    <property type="term" value="C:plasma membrane"/>
    <property type="evidence" value="ECO:0007669"/>
    <property type="project" value="TreeGrafter"/>
</dbReference>
<feature type="compositionally biased region" description="Low complexity" evidence="1">
    <location>
        <begin position="49"/>
        <end position="58"/>
    </location>
</feature>
<evidence type="ECO:0000259" key="2">
    <source>
        <dbReference type="Pfam" id="PF20654"/>
    </source>
</evidence>
<dbReference type="AlphaFoldDB" id="A0A9W7GQW9"/>
<proteinExistence type="predicted"/>
<dbReference type="Pfam" id="PF20654">
    <property type="entry name" value="Sec3_C-term"/>
    <property type="match status" value="1"/>
</dbReference>
<dbReference type="Proteomes" id="UP001165065">
    <property type="component" value="Unassembled WGS sequence"/>
</dbReference>
<organism evidence="3 4">
    <name type="scientific">Triparma columacea</name>
    <dbReference type="NCBI Taxonomy" id="722753"/>
    <lineage>
        <taxon>Eukaryota</taxon>
        <taxon>Sar</taxon>
        <taxon>Stramenopiles</taxon>
        <taxon>Ochrophyta</taxon>
        <taxon>Bolidophyceae</taxon>
        <taxon>Parmales</taxon>
        <taxon>Triparmaceae</taxon>
        <taxon>Triparma</taxon>
    </lineage>
</organism>
<dbReference type="OrthoDB" id="194974at2759"/>
<gene>
    <name evidence="3" type="ORF">TrCOL_g6892</name>
</gene>
<dbReference type="PANTHER" id="PTHR16092">
    <property type="entry name" value="SEC3/SYNTAXIN-RELATED"/>
    <property type="match status" value="1"/>
</dbReference>
<dbReference type="GO" id="GO:0005546">
    <property type="term" value="F:phosphatidylinositol-4,5-bisphosphate binding"/>
    <property type="evidence" value="ECO:0007669"/>
    <property type="project" value="TreeGrafter"/>
</dbReference>
<feature type="region of interest" description="Disordered" evidence="1">
    <location>
        <begin position="371"/>
        <end position="391"/>
    </location>
</feature>
<name>A0A9W7GQW9_9STRA</name>